<dbReference type="AlphaFoldDB" id="A0A1S2N5A2"/>
<sequence>MEFSITTLALLVLTPLLVWRIYSRIKTQMQRQRSIVSRHYTGVLVFGAMILVPLAQLFDTPYNLAALLVGAGGGIGYAVWGLKLTRFEETPQGYFFTPPARLGLVMAMILVARLLYIGIEVYANQGKGIPTPRLTDSPLTMLCVGITAGYFGYYSAALLRWRRRVRKAIDQV</sequence>
<protein>
    <submittedName>
        <fullName evidence="1">Putative membrane protein</fullName>
    </submittedName>
</protein>
<organism evidence="1 2">
    <name type="scientific">Massilia timonae</name>
    <dbReference type="NCBI Taxonomy" id="47229"/>
    <lineage>
        <taxon>Bacteria</taxon>
        <taxon>Pseudomonadati</taxon>
        <taxon>Pseudomonadota</taxon>
        <taxon>Betaproteobacteria</taxon>
        <taxon>Burkholderiales</taxon>
        <taxon>Oxalobacteraceae</taxon>
        <taxon>Telluria group</taxon>
        <taxon>Massilia</taxon>
    </lineage>
</organism>
<dbReference type="RefSeq" id="WP_005663121.1">
    <property type="nucleotide sequence ID" value="NZ_DAMAFS010000050.1"/>
</dbReference>
<dbReference type="Proteomes" id="UP000180246">
    <property type="component" value="Unassembled WGS sequence"/>
</dbReference>
<dbReference type="Pfam" id="PF07301">
    <property type="entry name" value="DUF1453"/>
    <property type="match status" value="1"/>
</dbReference>
<dbReference type="EMBL" id="JRYB01000001">
    <property type="protein sequence ID" value="OIJ40261.1"/>
    <property type="molecule type" value="Genomic_DNA"/>
</dbReference>
<name>A0A1S2N5A2_9BURK</name>
<gene>
    <name evidence="1" type="ORF">LO55_925</name>
</gene>
<reference evidence="1 2" key="1">
    <citation type="submission" date="2014-10" db="EMBL/GenBank/DDBJ databases">
        <authorList>
            <person name="Seo M.-J."/>
            <person name="Seok Y.J."/>
            <person name="Cha I.-T."/>
        </authorList>
    </citation>
    <scope>NUCLEOTIDE SEQUENCE [LARGE SCALE GENOMIC DNA]</scope>
    <source>
        <strain evidence="1 2">NEU</strain>
    </source>
</reference>
<evidence type="ECO:0000313" key="1">
    <source>
        <dbReference type="EMBL" id="OIJ40261.1"/>
    </source>
</evidence>
<evidence type="ECO:0000313" key="2">
    <source>
        <dbReference type="Proteomes" id="UP000180246"/>
    </source>
</evidence>
<proteinExistence type="predicted"/>
<dbReference type="InterPro" id="IPR058247">
    <property type="entry name" value="DUF1453"/>
</dbReference>
<comment type="caution">
    <text evidence="1">The sequence shown here is derived from an EMBL/GenBank/DDBJ whole genome shotgun (WGS) entry which is preliminary data.</text>
</comment>
<accession>A0A1S2N5A2</accession>